<dbReference type="Gene3D" id="3.40.50.300">
    <property type="entry name" value="P-loop containing nucleotide triphosphate hydrolases"/>
    <property type="match status" value="1"/>
</dbReference>
<organism evidence="1 2">
    <name type="scientific">Edaphosphingomonas fennica</name>
    <dbReference type="NCBI Taxonomy" id="114404"/>
    <lineage>
        <taxon>Bacteria</taxon>
        <taxon>Pseudomonadati</taxon>
        <taxon>Pseudomonadota</taxon>
        <taxon>Alphaproteobacteria</taxon>
        <taxon>Sphingomonadales</taxon>
        <taxon>Rhizorhabdaceae</taxon>
        <taxon>Edaphosphingomonas</taxon>
    </lineage>
</organism>
<gene>
    <name evidence="1" type="ORF">CV103_07705</name>
</gene>
<dbReference type="InterPro" id="IPR050238">
    <property type="entry name" value="DNA_Rep/Repair_Clamp_Loader"/>
</dbReference>
<dbReference type="InterPro" id="IPR027417">
    <property type="entry name" value="P-loop_NTPase"/>
</dbReference>
<dbReference type="GO" id="GO:0006261">
    <property type="term" value="P:DNA-templated DNA replication"/>
    <property type="evidence" value="ECO:0007669"/>
    <property type="project" value="TreeGrafter"/>
</dbReference>
<dbReference type="Proteomes" id="UP000241206">
    <property type="component" value="Unassembled WGS sequence"/>
</dbReference>
<evidence type="ECO:0000313" key="2">
    <source>
        <dbReference type="Proteomes" id="UP000241206"/>
    </source>
</evidence>
<reference evidence="1 2" key="1">
    <citation type="submission" date="2017-11" db="EMBL/GenBank/DDBJ databases">
        <title>Sphingomonas oleivorans sp. nov., isolated from oil-contaminated soil.</title>
        <authorList>
            <person name="Wang L."/>
            <person name="Chen L."/>
        </authorList>
    </citation>
    <scope>NUCLEOTIDE SEQUENCE [LARGE SCALE GENOMIC DNA]</scope>
    <source>
        <strain evidence="1 2">K101</strain>
    </source>
</reference>
<dbReference type="PANTHER" id="PTHR11669">
    <property type="entry name" value="REPLICATION FACTOR C / DNA POLYMERASE III GAMMA-TAU SUBUNIT"/>
    <property type="match status" value="1"/>
</dbReference>
<protein>
    <submittedName>
        <fullName evidence="1">DNA polymerase III subunit delta</fullName>
    </submittedName>
</protein>
<comment type="caution">
    <text evidence="1">The sequence shown here is derived from an EMBL/GenBank/DDBJ whole genome shotgun (WGS) entry which is preliminary data.</text>
</comment>
<sequence length="325" mass="34607">MTPLGHGDQVAAFRDAMAQGRMHHAWLLAGPQGVGKAMFAAAAAARYLAEGTDRPPAAPGLDVAEDHPTARLIAAGSHPDHRVLQRLPRDKTGDLARNITIDQVRALQPFFAVTPSMSPRRAVIIDAIDDLERPAANALLKNLEEPPADTLFLLISHAPGRLLPTIRSRCRLIRFGPLDDDVMTVAIRRMLPDIAGDEVAALVADGGGAPGRALRYAGLDLAGMDRALVQLARHGDPSGAERIVLAKSLALKAAQPRYELFLERLPAFIAGEAKQRSGDALVTAIALWEKARLLAEGAVRLSLDPQTTVFELATMAAGLAPAHGH</sequence>
<dbReference type="AlphaFoldDB" id="A0A2T4I4M2"/>
<evidence type="ECO:0000313" key="1">
    <source>
        <dbReference type="EMBL" id="PTD24475.1"/>
    </source>
</evidence>
<dbReference type="EMBL" id="PHHF01000032">
    <property type="protein sequence ID" value="PTD24475.1"/>
    <property type="molecule type" value="Genomic_DNA"/>
</dbReference>
<proteinExistence type="predicted"/>
<accession>A0A2T4I4M2</accession>
<dbReference type="SUPFAM" id="SSF52540">
    <property type="entry name" value="P-loop containing nucleoside triphosphate hydrolases"/>
    <property type="match status" value="1"/>
</dbReference>
<dbReference type="RefSeq" id="WP_107394535.1">
    <property type="nucleotide sequence ID" value="NZ_PHHF01000032.1"/>
</dbReference>
<dbReference type="Pfam" id="PF13177">
    <property type="entry name" value="DNA_pol3_delta2"/>
    <property type="match status" value="1"/>
</dbReference>
<keyword evidence="2" id="KW-1185">Reference proteome</keyword>
<dbReference type="PANTHER" id="PTHR11669:SF8">
    <property type="entry name" value="DNA POLYMERASE III SUBUNIT DELTA"/>
    <property type="match status" value="1"/>
</dbReference>
<name>A0A2T4I4M2_9SPHN</name>
<dbReference type="GO" id="GO:0009360">
    <property type="term" value="C:DNA polymerase III complex"/>
    <property type="evidence" value="ECO:0007669"/>
    <property type="project" value="TreeGrafter"/>
</dbReference>